<keyword evidence="8" id="KW-1185">Reference proteome</keyword>
<comment type="similarity">
    <text evidence="1">Belongs to the SCO1/2 family.</text>
</comment>
<keyword evidence="3" id="KW-0479">Metal-binding</keyword>
<sequence>MSEIFDFFKEYYFLFLFAIISFIAILLVSKFYRIKFFYLFFGYLGLIFLSTMIIFLVNFFFKYEKLMEIGSAPSFSLTNQDGKTISNEDLKGKVHVVEFFFSTCPTICPIMNQNMLKIEKEFLNHDDFGIVSITINPDYDTSEVLKKHAEHLGVQHKNWHFLTGEQSYIYEIANKGFNLYAAENNKAKGGFEHSGFFALIDKNGNIRCRKDDFGNPILYYDGLEEPGVNAIKEDIKLLLEE</sequence>
<feature type="transmembrane region" description="Helical" evidence="5">
    <location>
        <begin position="12"/>
        <end position="32"/>
    </location>
</feature>
<evidence type="ECO:0000256" key="4">
    <source>
        <dbReference type="PIRSR" id="PIRSR603782-2"/>
    </source>
</evidence>
<gene>
    <name evidence="7" type="ORF">DPN68_10380</name>
</gene>
<dbReference type="InterPro" id="IPR003782">
    <property type="entry name" value="SCO1/SenC"/>
</dbReference>
<dbReference type="InterPro" id="IPR036249">
    <property type="entry name" value="Thioredoxin-like_sf"/>
</dbReference>
<feature type="binding site" evidence="3">
    <location>
        <position position="108"/>
    </location>
    <ligand>
        <name>Cu cation</name>
        <dbReference type="ChEBI" id="CHEBI:23378"/>
    </ligand>
</feature>
<protein>
    <submittedName>
        <fullName evidence="7">SCO family protein</fullName>
    </submittedName>
</protein>
<feature type="disulfide bond" description="Redox-active" evidence="4">
    <location>
        <begin position="104"/>
        <end position="108"/>
    </location>
</feature>
<dbReference type="Proteomes" id="UP000253319">
    <property type="component" value="Unassembled WGS sequence"/>
</dbReference>
<evidence type="ECO:0000259" key="6">
    <source>
        <dbReference type="PROSITE" id="PS51352"/>
    </source>
</evidence>
<evidence type="ECO:0000256" key="3">
    <source>
        <dbReference type="PIRSR" id="PIRSR603782-1"/>
    </source>
</evidence>
<keyword evidence="5" id="KW-1133">Transmembrane helix</keyword>
<keyword evidence="5" id="KW-0812">Transmembrane</keyword>
<feature type="binding site" evidence="3">
    <location>
        <position position="104"/>
    </location>
    <ligand>
        <name>Cu cation</name>
        <dbReference type="ChEBI" id="CHEBI:23378"/>
    </ligand>
</feature>
<organism evidence="7 8">
    <name type="scientific">Flavobacterium tibetense</name>
    <dbReference type="NCBI Taxonomy" id="2233533"/>
    <lineage>
        <taxon>Bacteria</taxon>
        <taxon>Pseudomonadati</taxon>
        <taxon>Bacteroidota</taxon>
        <taxon>Flavobacteriia</taxon>
        <taxon>Flavobacteriales</taxon>
        <taxon>Flavobacteriaceae</taxon>
        <taxon>Flavobacterium</taxon>
    </lineage>
</organism>
<dbReference type="EMBL" id="QLST01000013">
    <property type="protein sequence ID" value="RBA27733.1"/>
    <property type="molecule type" value="Genomic_DNA"/>
</dbReference>
<accession>A0A365P073</accession>
<evidence type="ECO:0000313" key="8">
    <source>
        <dbReference type="Proteomes" id="UP000253319"/>
    </source>
</evidence>
<proteinExistence type="inferred from homology"/>
<dbReference type="OrthoDB" id="9811998at2"/>
<keyword evidence="5" id="KW-0472">Membrane</keyword>
<feature type="binding site" evidence="3">
    <location>
        <position position="193"/>
    </location>
    <ligand>
        <name>Cu cation</name>
        <dbReference type="ChEBI" id="CHEBI:23378"/>
    </ligand>
</feature>
<dbReference type="Pfam" id="PF02630">
    <property type="entry name" value="SCO1-SenC"/>
    <property type="match status" value="1"/>
</dbReference>
<evidence type="ECO:0000256" key="5">
    <source>
        <dbReference type="SAM" id="Phobius"/>
    </source>
</evidence>
<dbReference type="SUPFAM" id="SSF52833">
    <property type="entry name" value="Thioredoxin-like"/>
    <property type="match status" value="1"/>
</dbReference>
<dbReference type="PANTHER" id="PTHR12151:SF25">
    <property type="entry name" value="LINALOOL DEHYDRATASE_ISOMERASE DOMAIN-CONTAINING PROTEIN"/>
    <property type="match status" value="1"/>
</dbReference>
<dbReference type="InterPro" id="IPR013766">
    <property type="entry name" value="Thioredoxin_domain"/>
</dbReference>
<feature type="domain" description="Thioredoxin" evidence="6">
    <location>
        <begin position="66"/>
        <end position="233"/>
    </location>
</feature>
<dbReference type="CDD" id="cd02968">
    <property type="entry name" value="SCO"/>
    <property type="match status" value="1"/>
</dbReference>
<feature type="transmembrane region" description="Helical" evidence="5">
    <location>
        <begin position="38"/>
        <end position="61"/>
    </location>
</feature>
<keyword evidence="4" id="KW-1015">Disulfide bond</keyword>
<evidence type="ECO:0000256" key="2">
    <source>
        <dbReference type="ARBA" id="ARBA00023008"/>
    </source>
</evidence>
<evidence type="ECO:0000313" key="7">
    <source>
        <dbReference type="EMBL" id="RBA27733.1"/>
    </source>
</evidence>
<reference evidence="7 8" key="1">
    <citation type="submission" date="2018-06" db="EMBL/GenBank/DDBJ databases">
        <title>Flavobacterium tibetense sp. nov., isolated from a wetland YonghuCo on Tibetan Plateau.</title>
        <authorList>
            <person name="Xing P."/>
            <person name="Phurbu D."/>
            <person name="Lu H."/>
        </authorList>
    </citation>
    <scope>NUCLEOTIDE SEQUENCE [LARGE SCALE GENOMIC DNA]</scope>
    <source>
        <strain evidence="7 8">YH5</strain>
    </source>
</reference>
<dbReference type="GO" id="GO:0046872">
    <property type="term" value="F:metal ion binding"/>
    <property type="evidence" value="ECO:0007669"/>
    <property type="project" value="UniProtKB-KW"/>
</dbReference>
<evidence type="ECO:0000256" key="1">
    <source>
        <dbReference type="ARBA" id="ARBA00010996"/>
    </source>
</evidence>
<dbReference type="PANTHER" id="PTHR12151">
    <property type="entry name" value="ELECTRON TRANSPORT PROTIN SCO1/SENC FAMILY MEMBER"/>
    <property type="match status" value="1"/>
</dbReference>
<dbReference type="PROSITE" id="PS51352">
    <property type="entry name" value="THIOREDOXIN_2"/>
    <property type="match status" value="1"/>
</dbReference>
<dbReference type="Gene3D" id="3.40.30.10">
    <property type="entry name" value="Glutaredoxin"/>
    <property type="match status" value="1"/>
</dbReference>
<keyword evidence="2 3" id="KW-0186">Copper</keyword>
<name>A0A365P073_9FLAO</name>
<comment type="caution">
    <text evidence="7">The sequence shown here is derived from an EMBL/GenBank/DDBJ whole genome shotgun (WGS) entry which is preliminary data.</text>
</comment>
<dbReference type="AlphaFoldDB" id="A0A365P073"/>